<feature type="binding site" evidence="5">
    <location>
        <begin position="82"/>
        <end position="84"/>
    </location>
    <ligand>
        <name>S-adenosyl-L-methionine</name>
        <dbReference type="ChEBI" id="CHEBI:59789"/>
    </ligand>
</feature>
<evidence type="ECO:0000256" key="2">
    <source>
        <dbReference type="ARBA" id="ARBA00022603"/>
    </source>
</evidence>
<evidence type="ECO:0000256" key="4">
    <source>
        <dbReference type="ARBA" id="ARBA00022691"/>
    </source>
</evidence>
<dbReference type="PANTHER" id="PTHR14614">
    <property type="entry name" value="HEPATOCELLULAR CARCINOMA-ASSOCIATED ANTIGEN"/>
    <property type="match status" value="1"/>
</dbReference>
<comment type="subcellular location">
    <subcellularLocation>
        <location evidence="5">Cytoplasm</location>
    </subcellularLocation>
</comment>
<sequence>MEQDDGLYGTGALMEDPDDYYPPSPPPTQQVFTMQGGKQVTLRLVGHSPTEAHHLWNGAKFISDYFEDEPARVRGKAVLELGAGAGLPSLVAGILGARKVVMTDFPDPDLLENMQKNIDMCDETVQPNGLIGRTVDAVGFVWGADSRPLLARLTSSSTTTTTTAAAAAAATVLEQQDGAKGSSSSTTITMGNEMQQHQEQEQERRFDVLVLADLLFRHAEHGALVKTIKETMRKSRDSAAYVFFTSYRPWKRDLDMKFFDVARDAGLEVEQVSERKLEKPLFEGDPGDLDVQKTVKGFEVRWRLEDCTSL</sequence>
<accession>A0AAJ0FT64</accession>
<comment type="function">
    <text evidence="5">S-adenosyl-L-methionine-dependent protein methyltransferase that trimethylates the N-terminal glycine 'Gly-2' of elongation factor 1-alpha, before also catalyzing the mono- and dimethylation of 'Lys-3'.</text>
</comment>
<dbReference type="Proteomes" id="UP001251528">
    <property type="component" value="Unassembled WGS sequence"/>
</dbReference>
<dbReference type="EMBL" id="JASWJB010000448">
    <property type="protein sequence ID" value="KAK2590368.1"/>
    <property type="molecule type" value="Genomic_DNA"/>
</dbReference>
<keyword evidence="8" id="KW-1185">Reference proteome</keyword>
<dbReference type="EC" id="2.1.1.-" evidence="5"/>
<dbReference type="GO" id="GO:0016279">
    <property type="term" value="F:protein-lysine N-methyltransferase activity"/>
    <property type="evidence" value="ECO:0007669"/>
    <property type="project" value="UniProtKB-UniRule"/>
</dbReference>
<dbReference type="InterPro" id="IPR029063">
    <property type="entry name" value="SAM-dependent_MTases_sf"/>
</dbReference>
<protein>
    <recommendedName>
        <fullName evidence="5">Protein N-terminal and lysine N-methyltransferase EFM7</fullName>
        <ecNumber evidence="5">2.1.1.-</ecNumber>
    </recommendedName>
    <alternativeName>
        <fullName evidence="5">Elongation factor methyltransferase 7</fullName>
    </alternativeName>
</protein>
<feature type="binding site" evidence="5">
    <location>
        <position position="142"/>
    </location>
    <ligand>
        <name>S-adenosyl-L-methionine</name>
        <dbReference type="ChEBI" id="CHEBI:59789"/>
    </ligand>
</feature>
<evidence type="ECO:0000256" key="3">
    <source>
        <dbReference type="ARBA" id="ARBA00022679"/>
    </source>
</evidence>
<gene>
    <name evidence="7" type="primary">EFM7_2</name>
    <name evidence="5" type="synonym">EFM7</name>
    <name evidence="7" type="ORF">QQS21_011944</name>
</gene>
<reference evidence="7" key="1">
    <citation type="submission" date="2023-06" db="EMBL/GenBank/DDBJ databases">
        <title>Conoideocrella luteorostrata (Hypocreales: Clavicipitaceae), a potential biocontrol fungus for elongate hemlock scale in United States Christmas tree production areas.</title>
        <authorList>
            <person name="Barrett H."/>
            <person name="Lovett B."/>
            <person name="Macias A.M."/>
            <person name="Stajich J.E."/>
            <person name="Kasson M.T."/>
        </authorList>
    </citation>
    <scope>NUCLEOTIDE SEQUENCE</scope>
    <source>
        <strain evidence="7">ARSEF 14590</strain>
    </source>
</reference>
<keyword evidence="1 5" id="KW-0963">Cytoplasm</keyword>
<keyword evidence="4 5" id="KW-0949">S-adenosyl-L-methionine</keyword>
<dbReference type="GO" id="GO:0005737">
    <property type="term" value="C:cytoplasm"/>
    <property type="evidence" value="ECO:0007669"/>
    <property type="project" value="UniProtKB-SubCell"/>
</dbReference>
<evidence type="ECO:0000256" key="6">
    <source>
        <dbReference type="SAM" id="MobiDB-lite"/>
    </source>
</evidence>
<evidence type="ECO:0000256" key="5">
    <source>
        <dbReference type="HAMAP-Rule" id="MF_03223"/>
    </source>
</evidence>
<proteinExistence type="inferred from homology"/>
<evidence type="ECO:0000256" key="1">
    <source>
        <dbReference type="ARBA" id="ARBA00022490"/>
    </source>
</evidence>
<dbReference type="AlphaFoldDB" id="A0AAJ0FT64"/>
<feature type="binding site" evidence="5">
    <location>
        <position position="56"/>
    </location>
    <ligand>
        <name>S-adenosyl-L-methionine</name>
        <dbReference type="ChEBI" id="CHEBI:59789"/>
    </ligand>
</feature>
<organism evidence="7 8">
    <name type="scientific">Conoideocrella luteorostrata</name>
    <dbReference type="NCBI Taxonomy" id="1105319"/>
    <lineage>
        <taxon>Eukaryota</taxon>
        <taxon>Fungi</taxon>
        <taxon>Dikarya</taxon>
        <taxon>Ascomycota</taxon>
        <taxon>Pezizomycotina</taxon>
        <taxon>Sordariomycetes</taxon>
        <taxon>Hypocreomycetidae</taxon>
        <taxon>Hypocreales</taxon>
        <taxon>Clavicipitaceae</taxon>
        <taxon>Conoideocrella</taxon>
    </lineage>
</organism>
<comment type="caution">
    <text evidence="7">The sequence shown here is derived from an EMBL/GenBank/DDBJ whole genome shotgun (WGS) entry which is preliminary data.</text>
</comment>
<dbReference type="GO" id="GO:0071885">
    <property type="term" value="F:N-terminal protein N-methyltransferase activity"/>
    <property type="evidence" value="ECO:0007669"/>
    <property type="project" value="UniProtKB-UniRule"/>
</dbReference>
<dbReference type="PROSITE" id="PS51560">
    <property type="entry name" value="SAM_MT_NNT1"/>
    <property type="match status" value="1"/>
</dbReference>
<keyword evidence="3 5" id="KW-0808">Transferase</keyword>
<dbReference type="SUPFAM" id="SSF53335">
    <property type="entry name" value="S-adenosyl-L-methionine-dependent methyltransferases"/>
    <property type="match status" value="2"/>
</dbReference>
<dbReference type="PANTHER" id="PTHR14614:SF10">
    <property type="entry name" value="PROTEIN N-TERMINAL AND LYSINE N-METHYLTRANSFERASE EFM7"/>
    <property type="match status" value="1"/>
</dbReference>
<evidence type="ECO:0000313" key="8">
    <source>
        <dbReference type="Proteomes" id="UP001251528"/>
    </source>
</evidence>
<dbReference type="InterPro" id="IPR019410">
    <property type="entry name" value="Methyltransf_16"/>
</dbReference>
<dbReference type="InterPro" id="IPR025784">
    <property type="entry name" value="EFM7"/>
</dbReference>
<dbReference type="HAMAP" id="MF_03223">
    <property type="entry name" value="Methyltr_EFM7"/>
    <property type="match status" value="1"/>
</dbReference>
<comment type="similarity">
    <text evidence="5">Belongs to the class I-like SAM-binding methyltransferase superfamily. EFM7 family.</text>
</comment>
<dbReference type="CDD" id="cd02440">
    <property type="entry name" value="AdoMet_MTases"/>
    <property type="match status" value="1"/>
</dbReference>
<feature type="region of interest" description="Disordered" evidence="6">
    <location>
        <begin position="1"/>
        <end position="24"/>
    </location>
</feature>
<feature type="binding site" evidence="5">
    <location>
        <position position="104"/>
    </location>
    <ligand>
        <name>S-adenosyl-L-methionine</name>
        <dbReference type="ChEBI" id="CHEBI:59789"/>
    </ligand>
</feature>
<name>A0AAJ0FT64_9HYPO</name>
<keyword evidence="2 5" id="KW-0489">Methyltransferase</keyword>
<dbReference type="GO" id="GO:0032259">
    <property type="term" value="P:methylation"/>
    <property type="evidence" value="ECO:0007669"/>
    <property type="project" value="UniProtKB-KW"/>
</dbReference>
<dbReference type="Pfam" id="PF10294">
    <property type="entry name" value="Methyltransf_16"/>
    <property type="match status" value="1"/>
</dbReference>
<feature type="binding site" evidence="5">
    <location>
        <position position="212"/>
    </location>
    <ligand>
        <name>S-adenosyl-L-methionine</name>
        <dbReference type="ChEBI" id="CHEBI:59789"/>
    </ligand>
</feature>
<dbReference type="Gene3D" id="3.40.50.150">
    <property type="entry name" value="Vaccinia Virus protein VP39"/>
    <property type="match status" value="1"/>
</dbReference>
<evidence type="ECO:0000313" key="7">
    <source>
        <dbReference type="EMBL" id="KAK2590368.1"/>
    </source>
</evidence>